<dbReference type="InterPro" id="IPR051678">
    <property type="entry name" value="AGP_Transferase"/>
</dbReference>
<sequence length="306" mass="34778">MATDDAIDAFSDDQLARLIAKTRDGREASGPGIARCIPLTERYMVKLYRDSDHFEDVSCAITKAHALGIRTPTIQRSVPAEDGYIECIQERVHGSNLMDVWPDIGISSTLRLAFQLRSMVGRMRTISSPTAGSLGTGICRSIWLEEYYGVPPHAPTSVIAAIINFWHNVLSFRKEASKTREQHRETCAGPMSPKDDLVFTHHDLAPRNIILEKDTGLLCLVDWDEAGYYPRYFEYVGMRNFYIPESWGWFAKLRWTLFAWIATGWRWYGKENDILQDVRRKAGRFPAARRFNIKAGVTPSVKAVDD</sequence>
<dbReference type="SUPFAM" id="SSF56112">
    <property type="entry name" value="Protein kinase-like (PK-like)"/>
    <property type="match status" value="1"/>
</dbReference>
<dbReference type="AlphaFoldDB" id="A0AA39YSN2"/>
<protein>
    <recommendedName>
        <fullName evidence="1">Aminoglycoside phosphotransferase domain-containing protein</fullName>
    </recommendedName>
</protein>
<keyword evidence="3" id="KW-1185">Reference proteome</keyword>
<dbReference type="Proteomes" id="UP001174936">
    <property type="component" value="Unassembled WGS sequence"/>
</dbReference>
<name>A0AA39YSN2_9PEZI</name>
<dbReference type="PANTHER" id="PTHR21310">
    <property type="entry name" value="AMINOGLYCOSIDE PHOSPHOTRANSFERASE-RELATED-RELATED"/>
    <property type="match status" value="1"/>
</dbReference>
<evidence type="ECO:0000313" key="3">
    <source>
        <dbReference type="Proteomes" id="UP001174936"/>
    </source>
</evidence>
<gene>
    <name evidence="2" type="ORF">B0T16DRAFT_402696</name>
</gene>
<dbReference type="InterPro" id="IPR002575">
    <property type="entry name" value="Aminoglycoside_PTrfase"/>
</dbReference>
<reference evidence="2" key="1">
    <citation type="submission" date="2023-06" db="EMBL/GenBank/DDBJ databases">
        <title>Genome-scale phylogeny and comparative genomics of the fungal order Sordariales.</title>
        <authorList>
            <consortium name="Lawrence Berkeley National Laboratory"/>
            <person name="Hensen N."/>
            <person name="Bonometti L."/>
            <person name="Westerberg I."/>
            <person name="Brannstrom I.O."/>
            <person name="Guillou S."/>
            <person name="Cros-Aarteil S."/>
            <person name="Calhoun S."/>
            <person name="Haridas S."/>
            <person name="Kuo A."/>
            <person name="Mondo S."/>
            <person name="Pangilinan J."/>
            <person name="Riley R."/>
            <person name="Labutti K."/>
            <person name="Andreopoulos B."/>
            <person name="Lipzen A."/>
            <person name="Chen C."/>
            <person name="Yanf M."/>
            <person name="Daum C."/>
            <person name="Ng V."/>
            <person name="Clum A."/>
            <person name="Steindorff A."/>
            <person name="Ohm R."/>
            <person name="Martin F."/>
            <person name="Silar P."/>
            <person name="Natvig D."/>
            <person name="Lalanne C."/>
            <person name="Gautier V."/>
            <person name="Ament-Velasquez S.L."/>
            <person name="Kruys A."/>
            <person name="Hutchinson M.I."/>
            <person name="Powell A.J."/>
            <person name="Barry K."/>
            <person name="Miller A.N."/>
            <person name="Grigoriev I.V."/>
            <person name="Debuchy R."/>
            <person name="Gladieux P."/>
            <person name="Thoren M.H."/>
            <person name="Johannesson H."/>
        </authorList>
    </citation>
    <scope>NUCLEOTIDE SEQUENCE</scope>
    <source>
        <strain evidence="2">SMH2532-1</strain>
    </source>
</reference>
<evidence type="ECO:0000313" key="2">
    <source>
        <dbReference type="EMBL" id="KAK0657898.1"/>
    </source>
</evidence>
<proteinExistence type="predicted"/>
<comment type="caution">
    <text evidence="2">The sequence shown here is derived from an EMBL/GenBank/DDBJ whole genome shotgun (WGS) entry which is preliminary data.</text>
</comment>
<dbReference type="InterPro" id="IPR011009">
    <property type="entry name" value="Kinase-like_dom_sf"/>
</dbReference>
<dbReference type="Gene3D" id="3.90.1200.10">
    <property type="match status" value="1"/>
</dbReference>
<dbReference type="EMBL" id="JAULSV010000001">
    <property type="protein sequence ID" value="KAK0657898.1"/>
    <property type="molecule type" value="Genomic_DNA"/>
</dbReference>
<dbReference type="PANTHER" id="PTHR21310:SF39">
    <property type="entry name" value="AMINOGLYCOSIDE PHOSPHOTRANSFERASE DOMAIN-CONTAINING PROTEIN"/>
    <property type="match status" value="1"/>
</dbReference>
<feature type="domain" description="Aminoglycoside phosphotransferase" evidence="1">
    <location>
        <begin position="180"/>
        <end position="245"/>
    </location>
</feature>
<organism evidence="2 3">
    <name type="scientific">Cercophora newfieldiana</name>
    <dbReference type="NCBI Taxonomy" id="92897"/>
    <lineage>
        <taxon>Eukaryota</taxon>
        <taxon>Fungi</taxon>
        <taxon>Dikarya</taxon>
        <taxon>Ascomycota</taxon>
        <taxon>Pezizomycotina</taxon>
        <taxon>Sordariomycetes</taxon>
        <taxon>Sordariomycetidae</taxon>
        <taxon>Sordariales</taxon>
        <taxon>Lasiosphaeriaceae</taxon>
        <taxon>Cercophora</taxon>
    </lineage>
</organism>
<evidence type="ECO:0000259" key="1">
    <source>
        <dbReference type="Pfam" id="PF01636"/>
    </source>
</evidence>
<accession>A0AA39YSN2</accession>
<dbReference type="Pfam" id="PF01636">
    <property type="entry name" value="APH"/>
    <property type="match status" value="1"/>
</dbReference>